<comment type="caution">
    <text evidence="2">The sequence shown here is derived from an EMBL/GenBank/DDBJ whole genome shotgun (WGS) entry which is preliminary data.</text>
</comment>
<evidence type="ECO:0000313" key="3">
    <source>
        <dbReference type="Proteomes" id="UP001634007"/>
    </source>
</evidence>
<dbReference type="EMBL" id="JBJKBG010000003">
    <property type="protein sequence ID" value="KAL3745537.1"/>
    <property type="molecule type" value="Genomic_DNA"/>
</dbReference>
<dbReference type="SUPFAM" id="SSF53474">
    <property type="entry name" value="alpha/beta-Hydrolases"/>
    <property type="match status" value="1"/>
</dbReference>
<organism evidence="2 3">
    <name type="scientific">Eucalyptus globulus</name>
    <name type="common">Tasmanian blue gum</name>
    <dbReference type="NCBI Taxonomy" id="34317"/>
    <lineage>
        <taxon>Eukaryota</taxon>
        <taxon>Viridiplantae</taxon>
        <taxon>Streptophyta</taxon>
        <taxon>Embryophyta</taxon>
        <taxon>Tracheophyta</taxon>
        <taxon>Spermatophyta</taxon>
        <taxon>Magnoliopsida</taxon>
        <taxon>eudicotyledons</taxon>
        <taxon>Gunneridae</taxon>
        <taxon>Pentapetalae</taxon>
        <taxon>rosids</taxon>
        <taxon>malvids</taxon>
        <taxon>Myrtales</taxon>
        <taxon>Myrtaceae</taxon>
        <taxon>Myrtoideae</taxon>
        <taxon>Eucalypteae</taxon>
        <taxon>Eucalyptus</taxon>
    </lineage>
</organism>
<gene>
    <name evidence="2" type="ORF">ACJRO7_014622</name>
</gene>
<accession>A0ABD3L6S0</accession>
<dbReference type="Pfam" id="PF00450">
    <property type="entry name" value="Peptidase_S10"/>
    <property type="match status" value="1"/>
</dbReference>
<comment type="similarity">
    <text evidence="1">Belongs to the peptidase S10 family.</text>
</comment>
<name>A0ABD3L6S0_EUCGL</name>
<dbReference type="Gene3D" id="3.40.50.1820">
    <property type="entry name" value="alpha/beta hydrolase"/>
    <property type="match status" value="1"/>
</dbReference>
<evidence type="ECO:0000256" key="1">
    <source>
        <dbReference type="ARBA" id="ARBA00009431"/>
    </source>
</evidence>
<protein>
    <submittedName>
        <fullName evidence="2">Uncharacterized protein</fullName>
    </submittedName>
</protein>
<dbReference type="InterPro" id="IPR029058">
    <property type="entry name" value="AB_hydrolase_fold"/>
</dbReference>
<keyword evidence="3" id="KW-1185">Reference proteome</keyword>
<dbReference type="Proteomes" id="UP001634007">
    <property type="component" value="Unassembled WGS sequence"/>
</dbReference>
<dbReference type="PANTHER" id="PTHR11802">
    <property type="entry name" value="SERINE PROTEASE FAMILY S10 SERINE CARBOXYPEPTIDASE"/>
    <property type="match status" value="1"/>
</dbReference>
<evidence type="ECO:0000313" key="2">
    <source>
        <dbReference type="EMBL" id="KAL3745537.1"/>
    </source>
</evidence>
<reference evidence="2 3" key="1">
    <citation type="submission" date="2024-11" db="EMBL/GenBank/DDBJ databases">
        <title>Chromosome-level genome assembly of Eucalyptus globulus Labill. provides insights into its genome evolution.</title>
        <authorList>
            <person name="Li X."/>
        </authorList>
    </citation>
    <scope>NUCLEOTIDE SEQUENCE [LARGE SCALE GENOMIC DNA]</scope>
    <source>
        <strain evidence="2">CL2024</strain>
        <tissue evidence="2">Fresh tender leaves</tissue>
    </source>
</reference>
<dbReference type="InterPro" id="IPR001563">
    <property type="entry name" value="Peptidase_S10"/>
</dbReference>
<dbReference type="AlphaFoldDB" id="A0ABD3L6S0"/>
<proteinExistence type="inferred from homology"/>
<dbReference type="PANTHER" id="PTHR11802:SF470">
    <property type="entry name" value="CARBOXYPEPTIDASE"/>
    <property type="match status" value="1"/>
</dbReference>
<sequence length="91" mass="10045">MDVSSAQYSGHVTTNEKKKLFYWLVEASSDAESKPLLLWLNGGPSASTIGYGAFQEIGPFQILLDGKLFKRQFAWNIGNFVSATLCVLNLD</sequence>